<dbReference type="AlphaFoldDB" id="A0A562R5H6"/>
<evidence type="ECO:0000313" key="1">
    <source>
        <dbReference type="EMBL" id="TWI64103.1"/>
    </source>
</evidence>
<sequence length="79" mass="8441">MERERNPGSSAANAIVPDCASLHPGYELSGPAPRDRVCARKSKEYLAGGPAPDSHHLLVGGTVVEVNCLLWHVEILPAR</sequence>
<accession>A0A562R5H6</accession>
<comment type="caution">
    <text evidence="1">The sequence shown here is derived from an EMBL/GenBank/DDBJ whole genome shotgun (WGS) entry which is preliminary data.</text>
</comment>
<dbReference type="Proteomes" id="UP000316291">
    <property type="component" value="Unassembled WGS sequence"/>
</dbReference>
<protein>
    <submittedName>
        <fullName evidence="1">Uncharacterized protein</fullName>
    </submittedName>
</protein>
<evidence type="ECO:0000313" key="2">
    <source>
        <dbReference type="Proteomes" id="UP000316291"/>
    </source>
</evidence>
<name>A0A562R5H6_9BRAD</name>
<keyword evidence="2" id="KW-1185">Reference proteome</keyword>
<reference evidence="1 2" key="1">
    <citation type="journal article" date="2015" name="Stand. Genomic Sci.">
        <title>Genomic Encyclopedia of Bacterial and Archaeal Type Strains, Phase III: the genomes of soil and plant-associated and newly described type strains.</title>
        <authorList>
            <person name="Whitman W.B."/>
            <person name="Woyke T."/>
            <person name="Klenk H.P."/>
            <person name="Zhou Y."/>
            <person name="Lilburn T.G."/>
            <person name="Beck B.J."/>
            <person name="De Vos P."/>
            <person name="Vandamme P."/>
            <person name="Eisen J.A."/>
            <person name="Garrity G."/>
            <person name="Hugenholtz P."/>
            <person name="Kyrpides N.C."/>
        </authorList>
    </citation>
    <scope>NUCLEOTIDE SEQUENCE [LARGE SCALE GENOMIC DNA]</scope>
    <source>
        <strain evidence="1 2">CGMCC 1.10948</strain>
    </source>
</reference>
<gene>
    <name evidence="1" type="ORF">IQ16_05978</name>
</gene>
<proteinExistence type="predicted"/>
<organism evidence="1 2">
    <name type="scientific">Bradyrhizobium huanghuaihaiense</name>
    <dbReference type="NCBI Taxonomy" id="990078"/>
    <lineage>
        <taxon>Bacteria</taxon>
        <taxon>Pseudomonadati</taxon>
        <taxon>Pseudomonadota</taxon>
        <taxon>Alphaproteobacteria</taxon>
        <taxon>Hyphomicrobiales</taxon>
        <taxon>Nitrobacteraceae</taxon>
        <taxon>Bradyrhizobium</taxon>
    </lineage>
</organism>
<dbReference type="EMBL" id="VLLA01000018">
    <property type="protein sequence ID" value="TWI64103.1"/>
    <property type="molecule type" value="Genomic_DNA"/>
</dbReference>